<keyword evidence="2" id="KW-1185">Reference proteome</keyword>
<gene>
    <name evidence="1" type="ORF">FHS00_002907</name>
</gene>
<protein>
    <submittedName>
        <fullName evidence="1">Uncharacterized protein</fullName>
    </submittedName>
</protein>
<evidence type="ECO:0000313" key="1">
    <source>
        <dbReference type="EMBL" id="MBB3713305.1"/>
    </source>
</evidence>
<proteinExistence type="predicted"/>
<evidence type="ECO:0000313" key="2">
    <source>
        <dbReference type="Proteomes" id="UP000576152"/>
    </source>
</evidence>
<organism evidence="1 2">
    <name type="scientific">Limimaricola variabilis</name>
    <dbReference type="NCBI Taxonomy" id="1492771"/>
    <lineage>
        <taxon>Bacteria</taxon>
        <taxon>Pseudomonadati</taxon>
        <taxon>Pseudomonadota</taxon>
        <taxon>Alphaproteobacteria</taxon>
        <taxon>Rhodobacterales</taxon>
        <taxon>Paracoccaceae</taxon>
        <taxon>Limimaricola</taxon>
    </lineage>
</organism>
<comment type="caution">
    <text evidence="1">The sequence shown here is derived from an EMBL/GenBank/DDBJ whole genome shotgun (WGS) entry which is preliminary data.</text>
</comment>
<name>A0ABR6HRW4_9RHOB</name>
<dbReference type="RefSeq" id="WP_183474792.1">
    <property type="nucleotide sequence ID" value="NZ_JACIBX010000013.1"/>
</dbReference>
<reference evidence="1 2" key="1">
    <citation type="submission" date="2020-08" db="EMBL/GenBank/DDBJ databases">
        <title>Genomic Encyclopedia of Type Strains, Phase III (KMG-III): the genomes of soil and plant-associated and newly described type strains.</title>
        <authorList>
            <person name="Whitman W."/>
        </authorList>
    </citation>
    <scope>NUCLEOTIDE SEQUENCE [LARGE SCALE GENOMIC DNA]</scope>
    <source>
        <strain evidence="1 2">CECT 8572</strain>
    </source>
</reference>
<accession>A0ABR6HRW4</accession>
<dbReference type="EMBL" id="JACIBX010000013">
    <property type="protein sequence ID" value="MBB3713305.1"/>
    <property type="molecule type" value="Genomic_DNA"/>
</dbReference>
<dbReference type="Proteomes" id="UP000576152">
    <property type="component" value="Unassembled WGS sequence"/>
</dbReference>
<sequence>METQHTLTERLDEVGHKIDAAEQMLKARADWTHGNALTQKELLARYAVIKRRLNREIADLEAHGHHVTALEASLREWWLSVNLTTR</sequence>